<dbReference type="SUPFAM" id="SSF55729">
    <property type="entry name" value="Acyl-CoA N-acyltransferases (Nat)"/>
    <property type="match status" value="1"/>
</dbReference>
<dbReference type="PANTHER" id="PTHR31435">
    <property type="entry name" value="PROTEIN NATD1"/>
    <property type="match status" value="1"/>
</dbReference>
<gene>
    <name evidence="2" type="ORF">GCM10007298_01760</name>
</gene>
<dbReference type="PROSITE" id="PS51729">
    <property type="entry name" value="GNAT_YJDJ"/>
    <property type="match status" value="1"/>
</dbReference>
<dbReference type="PANTHER" id="PTHR31435:SF10">
    <property type="entry name" value="BSR4717 PROTEIN"/>
    <property type="match status" value="1"/>
</dbReference>
<comment type="caution">
    <text evidence="2">The sequence shown here is derived from an EMBL/GenBank/DDBJ whole genome shotgun (WGS) entry which is preliminary data.</text>
</comment>
<name>A0ABQ1U3B2_9NOCA</name>
<dbReference type="Gene3D" id="3.40.630.30">
    <property type="match status" value="1"/>
</dbReference>
<protein>
    <recommendedName>
        <fullName evidence="1">N-acetyltransferase domain-containing protein</fullName>
    </recommendedName>
</protein>
<organism evidence="2 3">
    <name type="scientific">Williamsia phyllosphaerae</name>
    <dbReference type="NCBI Taxonomy" id="885042"/>
    <lineage>
        <taxon>Bacteria</taxon>
        <taxon>Bacillati</taxon>
        <taxon>Actinomycetota</taxon>
        <taxon>Actinomycetes</taxon>
        <taxon>Mycobacteriales</taxon>
        <taxon>Nocardiaceae</taxon>
        <taxon>Williamsia</taxon>
    </lineage>
</organism>
<feature type="domain" description="N-acetyltransferase" evidence="1">
    <location>
        <begin position="13"/>
        <end position="105"/>
    </location>
</feature>
<accession>A0ABQ1U3B2</accession>
<dbReference type="InterPro" id="IPR031165">
    <property type="entry name" value="GNAT_YJDJ"/>
</dbReference>
<dbReference type="Proteomes" id="UP000632454">
    <property type="component" value="Unassembled WGS sequence"/>
</dbReference>
<dbReference type="EMBL" id="BMCS01000001">
    <property type="protein sequence ID" value="GGF09454.1"/>
    <property type="molecule type" value="Genomic_DNA"/>
</dbReference>
<sequence length="120" mass="13090">MTTDKTGAETTVTDNPELQRFEIALDPEGTVGFALYRDRDGAETGAQRIFFHTEVDEAYGGRGLGTILVRGAIDATRAAGRRVVPVCPLFAAYVGKHDDVADIVDQPDVHVMRYLREHAG</sequence>
<evidence type="ECO:0000313" key="3">
    <source>
        <dbReference type="Proteomes" id="UP000632454"/>
    </source>
</evidence>
<dbReference type="Pfam" id="PF14542">
    <property type="entry name" value="Acetyltransf_CG"/>
    <property type="match status" value="1"/>
</dbReference>
<dbReference type="InterPro" id="IPR045057">
    <property type="entry name" value="Gcn5-rel_NAT"/>
</dbReference>
<keyword evidence="3" id="KW-1185">Reference proteome</keyword>
<dbReference type="RefSeq" id="WP_188486050.1">
    <property type="nucleotide sequence ID" value="NZ_BMCS01000001.1"/>
</dbReference>
<dbReference type="CDD" id="cd04301">
    <property type="entry name" value="NAT_SF"/>
    <property type="match status" value="1"/>
</dbReference>
<evidence type="ECO:0000259" key="1">
    <source>
        <dbReference type="PROSITE" id="PS51729"/>
    </source>
</evidence>
<proteinExistence type="predicted"/>
<reference evidence="3" key="1">
    <citation type="journal article" date="2019" name="Int. J. Syst. Evol. Microbiol.">
        <title>The Global Catalogue of Microorganisms (GCM) 10K type strain sequencing project: providing services to taxonomists for standard genome sequencing and annotation.</title>
        <authorList>
            <consortium name="The Broad Institute Genomics Platform"/>
            <consortium name="The Broad Institute Genome Sequencing Center for Infectious Disease"/>
            <person name="Wu L."/>
            <person name="Ma J."/>
        </authorList>
    </citation>
    <scope>NUCLEOTIDE SEQUENCE [LARGE SCALE GENOMIC DNA]</scope>
    <source>
        <strain evidence="3">CCM 7855</strain>
    </source>
</reference>
<dbReference type="InterPro" id="IPR016181">
    <property type="entry name" value="Acyl_CoA_acyltransferase"/>
</dbReference>
<evidence type="ECO:0000313" key="2">
    <source>
        <dbReference type="EMBL" id="GGF09454.1"/>
    </source>
</evidence>